<comment type="caution">
    <text evidence="3">The sequence shown here is derived from an EMBL/GenBank/DDBJ whole genome shotgun (WGS) entry which is preliminary data.</text>
</comment>
<gene>
    <name evidence="3" type="ORF">IQ260_25890</name>
</gene>
<evidence type="ECO:0000313" key="4">
    <source>
        <dbReference type="Proteomes" id="UP000615026"/>
    </source>
</evidence>
<evidence type="ECO:0000256" key="1">
    <source>
        <dbReference type="SAM" id="MobiDB-lite"/>
    </source>
</evidence>
<name>A0A928ZZ25_LEPEC</name>
<proteinExistence type="predicted"/>
<accession>A0A928ZZ25</accession>
<dbReference type="EMBL" id="JADEXP010000369">
    <property type="protein sequence ID" value="MBE9070077.1"/>
    <property type="molecule type" value="Genomic_DNA"/>
</dbReference>
<sequence>MKNRDRSPIQKQRTTPKIAILPEPRSFSSKTPQGEINVASKLETATNPFHFSNLTVSTVEPSSPSTPNQSLIPGSVQAKLTIGEPNNSYEQEADNVAKTVVKHIDNSQSDQEQPALHQMPTVAAPLMRLPLQRQSSIAIGPASHDFEKNLNQARTGGSPLAPNVQSQMESAMGADFSGVKVHTDSQAAHLSQSIQAKAFTTGQDVFFKQGEYNPDNRSGQELLAHELTHVMQQNSSAVRRQPITASAQSIIQRDLEIQDVNTSYTVDEITELWGIEDEHKPALQGILQTIENSQTTFATWDDLEQMVDSVAGDQLVQGMESLKQDDLSWTPSAKFGGAKSLRMQNVFYGWLVYEKLSKSDIRRYRVTQNPGAMNCYEAVLYGAYRAGLVTKDFIIRALKVTGVEDVSLPEWVQRYEIGYGKFDKAAAFLKQILKSPSGQCDPKKARTGLPTLPDSIPRGHIVLFGTAGQHVALSTGNKIVNSHGEAKEHYGDKGHEILELDSTTDGVESSTVEDAVARNSAYRSFVSWGPLPSV</sequence>
<feature type="region of interest" description="Disordered" evidence="1">
    <location>
        <begin position="1"/>
        <end position="32"/>
    </location>
</feature>
<protein>
    <submittedName>
        <fullName evidence="3">DUF4157 domain-containing protein</fullName>
    </submittedName>
</protein>
<keyword evidence="4" id="KW-1185">Reference proteome</keyword>
<evidence type="ECO:0000259" key="2">
    <source>
        <dbReference type="Pfam" id="PF13699"/>
    </source>
</evidence>
<feature type="domain" description="eCIS core" evidence="2">
    <location>
        <begin position="159"/>
        <end position="235"/>
    </location>
</feature>
<evidence type="ECO:0000313" key="3">
    <source>
        <dbReference type="EMBL" id="MBE9070077.1"/>
    </source>
</evidence>
<organism evidence="3 4">
    <name type="scientific">Leptolyngbya cf. ectocarpi LEGE 11479</name>
    <dbReference type="NCBI Taxonomy" id="1828722"/>
    <lineage>
        <taxon>Bacteria</taxon>
        <taxon>Bacillati</taxon>
        <taxon>Cyanobacteriota</taxon>
        <taxon>Cyanophyceae</taxon>
        <taxon>Leptolyngbyales</taxon>
        <taxon>Leptolyngbyaceae</taxon>
        <taxon>Leptolyngbya group</taxon>
        <taxon>Leptolyngbya</taxon>
    </lineage>
</organism>
<dbReference type="Pfam" id="PF13699">
    <property type="entry name" value="eCIS_core"/>
    <property type="match status" value="1"/>
</dbReference>
<dbReference type="Proteomes" id="UP000615026">
    <property type="component" value="Unassembled WGS sequence"/>
</dbReference>
<dbReference type="RefSeq" id="WP_193995962.1">
    <property type="nucleotide sequence ID" value="NZ_JADEXP010000369.1"/>
</dbReference>
<dbReference type="InterPro" id="IPR025295">
    <property type="entry name" value="eCIS_core_dom"/>
</dbReference>
<reference evidence="3" key="1">
    <citation type="submission" date="2020-10" db="EMBL/GenBank/DDBJ databases">
        <authorList>
            <person name="Castelo-Branco R."/>
            <person name="Eusebio N."/>
            <person name="Adriana R."/>
            <person name="Vieira A."/>
            <person name="Brugerolle De Fraissinette N."/>
            <person name="Rezende De Castro R."/>
            <person name="Schneider M.P."/>
            <person name="Vasconcelos V."/>
            <person name="Leao P.N."/>
        </authorList>
    </citation>
    <scope>NUCLEOTIDE SEQUENCE</scope>
    <source>
        <strain evidence="3">LEGE 11479</strain>
    </source>
</reference>
<dbReference type="AlphaFoldDB" id="A0A928ZZ25"/>